<evidence type="ECO:0000313" key="9">
    <source>
        <dbReference type="Proteomes" id="UP000419017"/>
    </source>
</evidence>
<proteinExistence type="inferred from homology"/>
<dbReference type="SUPFAM" id="SSF55920">
    <property type="entry name" value="Creatinase/aminopeptidase"/>
    <property type="match status" value="1"/>
</dbReference>
<evidence type="ECO:0000313" key="8">
    <source>
        <dbReference type="EMBL" id="VWL85855.1"/>
    </source>
</evidence>
<dbReference type="GO" id="GO:0046872">
    <property type="term" value="F:metal ion binding"/>
    <property type="evidence" value="ECO:0007669"/>
    <property type="project" value="UniProtKB-KW"/>
</dbReference>
<dbReference type="PANTHER" id="PTHR46112">
    <property type="entry name" value="AMINOPEPTIDASE"/>
    <property type="match status" value="1"/>
</dbReference>
<dbReference type="SUPFAM" id="SSF53092">
    <property type="entry name" value="Creatinase/prolidase N-terminal domain"/>
    <property type="match status" value="1"/>
</dbReference>
<evidence type="ECO:0000256" key="1">
    <source>
        <dbReference type="ARBA" id="ARBA00008766"/>
    </source>
</evidence>
<evidence type="ECO:0000256" key="4">
    <source>
        <dbReference type="ARBA" id="ARBA00023211"/>
    </source>
</evidence>
<evidence type="ECO:0000259" key="6">
    <source>
        <dbReference type="Pfam" id="PF00557"/>
    </source>
</evidence>
<dbReference type="RefSeq" id="WP_156683821.1">
    <property type="nucleotide sequence ID" value="NZ_CABWIB010000001.1"/>
</dbReference>
<keyword evidence="4" id="KW-0464">Manganese</keyword>
<evidence type="ECO:0000256" key="3">
    <source>
        <dbReference type="ARBA" id="ARBA00022801"/>
    </source>
</evidence>
<sequence length="354" mass="40457">MDKINKIREYLVKNNLDSAIITKPTNIYYLTNFNCDPHERLLALVIKKDSLAMLVPAMEYESAKAKLKVELELVSYLDTENGFRKLQNKTGNLEKIAIEKDYMTVDWLERISFEFNVSHVESISSHIIDMRKYKSNDEIEKLKKAANLADEAILIARENLKEGITEIELKSIIEFEMKKRYAVNMSFDTIVLFGKNAANPHGESGETKLRKGDLALFDLGVWYEGYASDETRTIFFGTPEKEAEKIYEIVKRANEEAIKHVKPGVSFSYLDKIARDIIEKEGYGEYFNHRLGHGLGLEVHEYPDVSSATSDLLEENMVFTIEPGIYKPGIAGVRIEDDIVVTKDGYMVLTKTEK</sequence>
<dbReference type="InterPro" id="IPR000587">
    <property type="entry name" value="Creatinase_N"/>
</dbReference>
<dbReference type="PANTHER" id="PTHR46112:SF10">
    <property type="entry name" value="DIPEPTIDASE YKVY-RELATED"/>
    <property type="match status" value="1"/>
</dbReference>
<reference evidence="8 9" key="1">
    <citation type="submission" date="2019-10" db="EMBL/GenBank/DDBJ databases">
        <authorList>
            <person name="Blom J."/>
        </authorList>
    </citation>
    <scope>NUCLEOTIDE SEQUENCE [LARGE SCALE GENOMIC DNA]</scope>
    <source>
        <strain evidence="8 9">ES3154-GLU</strain>
    </source>
</reference>
<keyword evidence="3" id="KW-0378">Hydrolase</keyword>
<evidence type="ECO:0000256" key="5">
    <source>
        <dbReference type="RuleBase" id="RU000590"/>
    </source>
</evidence>
<gene>
    <name evidence="8" type="ORF">OMES3154_01141</name>
</gene>
<dbReference type="Pfam" id="PF00557">
    <property type="entry name" value="Peptidase_M24"/>
    <property type="match status" value="1"/>
</dbReference>
<keyword evidence="9" id="KW-1185">Reference proteome</keyword>
<dbReference type="InterPro" id="IPR050659">
    <property type="entry name" value="Peptidase_M24B"/>
</dbReference>
<accession>A0A6I8M8K6</accession>
<dbReference type="Pfam" id="PF01321">
    <property type="entry name" value="Creatinase_N"/>
    <property type="match status" value="1"/>
</dbReference>
<evidence type="ECO:0000256" key="2">
    <source>
        <dbReference type="ARBA" id="ARBA00022723"/>
    </source>
</evidence>
<dbReference type="Gene3D" id="3.90.230.10">
    <property type="entry name" value="Creatinase/methionine aminopeptidase superfamily"/>
    <property type="match status" value="1"/>
</dbReference>
<dbReference type="AlphaFoldDB" id="A0A6I8M8K6"/>
<dbReference type="InterPro" id="IPR029149">
    <property type="entry name" value="Creatin/AminoP/Spt16_N"/>
</dbReference>
<evidence type="ECO:0000259" key="7">
    <source>
        <dbReference type="Pfam" id="PF01321"/>
    </source>
</evidence>
<dbReference type="EMBL" id="CABWIB010000001">
    <property type="protein sequence ID" value="VWL85855.1"/>
    <property type="molecule type" value="Genomic_DNA"/>
</dbReference>
<comment type="similarity">
    <text evidence="1 5">Belongs to the peptidase M24B family.</text>
</comment>
<dbReference type="CDD" id="cd01092">
    <property type="entry name" value="APP-like"/>
    <property type="match status" value="1"/>
</dbReference>
<dbReference type="Proteomes" id="UP000419017">
    <property type="component" value="Unassembled WGS sequence"/>
</dbReference>
<dbReference type="Gene3D" id="3.40.350.10">
    <property type="entry name" value="Creatinase/prolidase N-terminal domain"/>
    <property type="match status" value="1"/>
</dbReference>
<dbReference type="InterPro" id="IPR036005">
    <property type="entry name" value="Creatinase/aminopeptidase-like"/>
</dbReference>
<dbReference type="PROSITE" id="PS00491">
    <property type="entry name" value="PROLINE_PEPTIDASE"/>
    <property type="match status" value="1"/>
</dbReference>
<dbReference type="InterPro" id="IPR001131">
    <property type="entry name" value="Peptidase_M24B_aminopep-P_CS"/>
</dbReference>
<dbReference type="GO" id="GO:0016787">
    <property type="term" value="F:hydrolase activity"/>
    <property type="evidence" value="ECO:0007669"/>
    <property type="project" value="UniProtKB-KW"/>
</dbReference>
<dbReference type="InterPro" id="IPR000994">
    <property type="entry name" value="Pept_M24"/>
</dbReference>
<name>A0A6I8M8K6_9FUSO</name>
<protein>
    <submittedName>
        <fullName evidence="8">Peptidase M24</fullName>
    </submittedName>
</protein>
<feature type="domain" description="Creatinase N-terminal" evidence="7">
    <location>
        <begin position="4"/>
        <end position="131"/>
    </location>
</feature>
<organism evidence="8 9">
    <name type="scientific">Oceanivirga miroungae</name>
    <dbReference type="NCBI Taxonomy" id="1130046"/>
    <lineage>
        <taxon>Bacteria</taxon>
        <taxon>Fusobacteriati</taxon>
        <taxon>Fusobacteriota</taxon>
        <taxon>Fusobacteriia</taxon>
        <taxon>Fusobacteriales</taxon>
        <taxon>Leptotrichiaceae</taxon>
        <taxon>Oceanivirga</taxon>
    </lineage>
</organism>
<keyword evidence="2 5" id="KW-0479">Metal-binding</keyword>
<feature type="domain" description="Peptidase M24" evidence="6">
    <location>
        <begin position="140"/>
        <end position="343"/>
    </location>
</feature>